<feature type="non-terminal residue" evidence="1">
    <location>
        <position position="347"/>
    </location>
</feature>
<dbReference type="OrthoDB" id="2119228at2759"/>
<dbReference type="Proteomes" id="UP000182658">
    <property type="component" value="Unassembled WGS sequence"/>
</dbReference>
<dbReference type="InParanoid" id="A0A1J7IM11"/>
<dbReference type="CDD" id="cd01833">
    <property type="entry name" value="XynB_like"/>
    <property type="match status" value="1"/>
</dbReference>
<dbReference type="STRING" id="1408157.A0A1J7IM11"/>
<dbReference type="SUPFAM" id="SSF52266">
    <property type="entry name" value="SGNH hydrolase"/>
    <property type="match status" value="1"/>
</dbReference>
<dbReference type="EMBL" id="KV875098">
    <property type="protein sequence ID" value="OIW28615.1"/>
    <property type="molecule type" value="Genomic_DNA"/>
</dbReference>
<organism evidence="1 2">
    <name type="scientific">Coniochaeta ligniaria NRRL 30616</name>
    <dbReference type="NCBI Taxonomy" id="1408157"/>
    <lineage>
        <taxon>Eukaryota</taxon>
        <taxon>Fungi</taxon>
        <taxon>Dikarya</taxon>
        <taxon>Ascomycota</taxon>
        <taxon>Pezizomycotina</taxon>
        <taxon>Sordariomycetes</taxon>
        <taxon>Sordariomycetidae</taxon>
        <taxon>Coniochaetales</taxon>
        <taxon>Coniochaetaceae</taxon>
        <taxon>Coniochaeta</taxon>
    </lineage>
</organism>
<accession>A0A1J7IM11</accession>
<feature type="non-terminal residue" evidence="1">
    <location>
        <position position="1"/>
    </location>
</feature>
<dbReference type="InterPro" id="IPR051532">
    <property type="entry name" value="Ester_Hydrolysis_Enzymes"/>
</dbReference>
<keyword evidence="2" id="KW-1185">Reference proteome</keyword>
<dbReference type="AlphaFoldDB" id="A0A1J7IM11"/>
<evidence type="ECO:0000313" key="2">
    <source>
        <dbReference type="Proteomes" id="UP000182658"/>
    </source>
</evidence>
<dbReference type="PANTHER" id="PTHR30383:SF5">
    <property type="entry name" value="SGNH HYDROLASE-TYPE ESTERASE DOMAIN-CONTAINING PROTEIN"/>
    <property type="match status" value="1"/>
</dbReference>
<dbReference type="PANTHER" id="PTHR30383">
    <property type="entry name" value="THIOESTERASE 1/PROTEASE 1/LYSOPHOSPHOLIPASE L1"/>
    <property type="match status" value="1"/>
</dbReference>
<protein>
    <submittedName>
        <fullName evidence="1">SGNH hydrolase</fullName>
    </submittedName>
</protein>
<dbReference type="Pfam" id="PF00657">
    <property type="entry name" value="Lipase_GDSL"/>
    <property type="match status" value="1"/>
</dbReference>
<gene>
    <name evidence="1" type="ORF">CONLIGDRAFT_563775</name>
</gene>
<proteinExistence type="predicted"/>
<keyword evidence="1" id="KW-0378">Hydrolase</keyword>
<dbReference type="GO" id="GO:0004622">
    <property type="term" value="F:phosphatidylcholine lysophospholipase activity"/>
    <property type="evidence" value="ECO:0007669"/>
    <property type="project" value="TreeGrafter"/>
</dbReference>
<evidence type="ECO:0000313" key="1">
    <source>
        <dbReference type="EMBL" id="OIW28615.1"/>
    </source>
</evidence>
<dbReference type="InterPro" id="IPR036514">
    <property type="entry name" value="SGNH_hydro_sf"/>
</dbReference>
<reference evidence="1 2" key="1">
    <citation type="submission" date="2016-10" db="EMBL/GenBank/DDBJ databases">
        <title>Draft genome sequence of Coniochaeta ligniaria NRRL30616, a lignocellulolytic fungus for bioabatement of inhibitors in plant biomass hydrolysates.</title>
        <authorList>
            <consortium name="DOE Joint Genome Institute"/>
            <person name="Jimenez D.J."/>
            <person name="Hector R.E."/>
            <person name="Riley R."/>
            <person name="Sun H."/>
            <person name="Grigoriev I.V."/>
            <person name="Van Elsas J.D."/>
            <person name="Nichols N.N."/>
        </authorList>
    </citation>
    <scope>NUCLEOTIDE SEQUENCE [LARGE SCALE GENOMIC DNA]</scope>
    <source>
        <strain evidence="1 2">NRRL 30616</strain>
    </source>
</reference>
<sequence>SLKLLIVGDSITQGAEGDYSWRYRLWEWLRDSPDSPNVVFVGPYSGTFPPPDAPLPPRPQPTTPGLETRAWGGYARDVDPAFLSGPGKAHFAHWGRQVAQFRWFIGDVVREYQPDYVLVALGFNDLAWISGPYGTIASMRSLIDNARSAKGDVGFAVANVPQRAAAVGRDDLPARTDEYNGLLEGVVGELTREESPVHLVKLREAYSCEVSGCPASHDGLHPNALGEFQIAKAFSQVLYEKYGLGSANFTIPAAIPLRPCGAPENVRVVRTPTEYSSMQPIQVTWDGFYGAFGYFVQARRKGWGWGRDLFTDIRQYEMFWPGNGQEWEVRVQSYCGDQQDHSPWSDV</sequence>
<dbReference type="Gene3D" id="3.40.50.1110">
    <property type="entry name" value="SGNH hydrolase"/>
    <property type="match status" value="1"/>
</dbReference>
<name>A0A1J7IM11_9PEZI</name>
<dbReference type="InterPro" id="IPR001087">
    <property type="entry name" value="GDSL"/>
</dbReference>